<evidence type="ECO:0000256" key="3">
    <source>
        <dbReference type="PROSITE-ProRule" id="PRU00708"/>
    </source>
</evidence>
<feature type="compositionally biased region" description="Low complexity" evidence="4">
    <location>
        <begin position="96"/>
        <end position="140"/>
    </location>
</feature>
<reference evidence="5" key="1">
    <citation type="submission" date="2018-02" db="EMBL/GenBank/DDBJ databases">
        <authorList>
            <person name="Cohen D.B."/>
            <person name="Kent A.D."/>
        </authorList>
    </citation>
    <scope>NUCLEOTIDE SEQUENCE</scope>
</reference>
<comment type="similarity">
    <text evidence="1">Belongs to the PPR family. P subfamily.</text>
</comment>
<organism evidence="5">
    <name type="scientific">Fagus sylvatica</name>
    <name type="common">Beechnut</name>
    <dbReference type="NCBI Taxonomy" id="28930"/>
    <lineage>
        <taxon>Eukaryota</taxon>
        <taxon>Viridiplantae</taxon>
        <taxon>Streptophyta</taxon>
        <taxon>Embryophyta</taxon>
        <taxon>Tracheophyta</taxon>
        <taxon>Spermatophyta</taxon>
        <taxon>Magnoliopsida</taxon>
        <taxon>eudicotyledons</taxon>
        <taxon>Gunneridae</taxon>
        <taxon>Pentapetalae</taxon>
        <taxon>rosids</taxon>
        <taxon>fabids</taxon>
        <taxon>Fagales</taxon>
        <taxon>Fagaceae</taxon>
        <taxon>Fagus</taxon>
    </lineage>
</organism>
<dbReference type="PROSITE" id="PS51375">
    <property type="entry name" value="PPR"/>
    <property type="match status" value="7"/>
</dbReference>
<evidence type="ECO:0008006" key="6">
    <source>
        <dbReference type="Google" id="ProtNLM"/>
    </source>
</evidence>
<feature type="repeat" description="PPR" evidence="3">
    <location>
        <begin position="187"/>
        <end position="221"/>
    </location>
</feature>
<evidence type="ECO:0000256" key="4">
    <source>
        <dbReference type="SAM" id="MobiDB-lite"/>
    </source>
</evidence>
<keyword evidence="2" id="KW-0677">Repeat</keyword>
<feature type="repeat" description="PPR" evidence="3">
    <location>
        <begin position="222"/>
        <end position="256"/>
    </location>
</feature>
<feature type="repeat" description="PPR" evidence="3">
    <location>
        <begin position="292"/>
        <end position="326"/>
    </location>
</feature>
<feature type="repeat" description="PPR" evidence="3">
    <location>
        <begin position="397"/>
        <end position="431"/>
    </location>
</feature>
<dbReference type="AlphaFoldDB" id="A0A2N9FJ44"/>
<evidence type="ECO:0000256" key="1">
    <source>
        <dbReference type="ARBA" id="ARBA00007626"/>
    </source>
</evidence>
<dbReference type="Gene3D" id="1.25.40.10">
    <property type="entry name" value="Tetratricopeptide repeat domain"/>
    <property type="match status" value="3"/>
</dbReference>
<evidence type="ECO:0000256" key="2">
    <source>
        <dbReference type="ARBA" id="ARBA00022737"/>
    </source>
</evidence>
<proteinExistence type="inferred from homology"/>
<accession>A0A2N9FJ44</accession>
<feature type="repeat" description="PPR" evidence="3">
    <location>
        <begin position="362"/>
        <end position="396"/>
    </location>
</feature>
<feature type="repeat" description="PPR" evidence="3">
    <location>
        <begin position="327"/>
        <end position="361"/>
    </location>
</feature>
<dbReference type="PANTHER" id="PTHR47941">
    <property type="entry name" value="PENTATRICOPEPTIDE REPEAT-CONTAINING PROTEIN 3, MITOCHONDRIAL"/>
    <property type="match status" value="1"/>
</dbReference>
<sequence>MTNVYESITIGVRLSAKLDTTLVAMNSGQNGFEKQAPETQFQKSSSILRIHTTTLFNPISLSPTTTTTTNSSHSTPHSHSLPPQPPPPPPPPPLTSTPTSHSHSLPPTSSTSSNPSSTTTLPSLTTTSTSFTGPPLSTPSAMTTPRSNGWHVLSPSLIVSSTLPPFSNSWPPIPALARMKLIDGRPSVALYNILIHGFVKCGEHCKALQVYDKMIKDRVKPDVYTFNILISSYCRNKRFGLALELFKEMREKGCSPNVVSFNTLIRGFFRERKFDEGIAMAYEMVELGCEFSRVTCEILVDGLCRDGRDSEACELLIDFSRRGVLPDGYDYYSLMEVLCGKGNAGRALEVVDELWRKGNVPSLIACTTLIEGLRRLGRIDEAFRLTERMLRGSLVPDSVTFNCVLQGLCDVGRTVEANRLRLLASSKGLDSDGMAYVERAERKERAQVGGCTEGLNRHDVPCCFSSTCTVELSSHGRKRDKAFLTLLYSTLSSPVIAMVVRKSTSQEVWNTLEERIKTIRDKLSAVGVHSDHKELLHVILKGLPKEYAPFASAIRTRDRILPLEKLLVLLQIEEQSLNETFDSLSNFALAMFVSRTNLQMVSMAIRVSTEEETGTTILKAEEANSGASDHITASANNLSPQVPYQGQEQVSVGNGQNQPIQNIGYTYGEATLQAPE</sequence>
<feature type="region of interest" description="Disordered" evidence="4">
    <location>
        <begin position="58"/>
        <end position="147"/>
    </location>
</feature>
<dbReference type="Pfam" id="PF14223">
    <property type="entry name" value="Retrotran_gag_2"/>
    <property type="match status" value="1"/>
</dbReference>
<dbReference type="Pfam" id="PF13041">
    <property type="entry name" value="PPR_2"/>
    <property type="match status" value="3"/>
</dbReference>
<dbReference type="InterPro" id="IPR002885">
    <property type="entry name" value="PPR_rpt"/>
</dbReference>
<feature type="compositionally biased region" description="Pro residues" evidence="4">
    <location>
        <begin position="82"/>
        <end position="95"/>
    </location>
</feature>
<dbReference type="InterPro" id="IPR011990">
    <property type="entry name" value="TPR-like_helical_dom_sf"/>
</dbReference>
<evidence type="ECO:0000313" key="5">
    <source>
        <dbReference type="EMBL" id="SPC86909.1"/>
    </source>
</evidence>
<dbReference type="EMBL" id="OIVN01000885">
    <property type="protein sequence ID" value="SPC86909.1"/>
    <property type="molecule type" value="Genomic_DNA"/>
</dbReference>
<gene>
    <name evidence="5" type="ORF">FSB_LOCUS14791</name>
</gene>
<name>A0A2N9FJ44_FAGSY</name>
<feature type="compositionally biased region" description="Low complexity" evidence="4">
    <location>
        <begin position="60"/>
        <end position="81"/>
    </location>
</feature>
<dbReference type="NCBIfam" id="TIGR00756">
    <property type="entry name" value="PPR"/>
    <property type="match status" value="5"/>
</dbReference>
<feature type="repeat" description="PPR" evidence="3">
    <location>
        <begin position="257"/>
        <end position="291"/>
    </location>
</feature>
<protein>
    <recommendedName>
        <fullName evidence="6">Pentatricopeptide repeat-containing protein</fullName>
    </recommendedName>
</protein>